<dbReference type="Pfam" id="PF13181">
    <property type="entry name" value="TPR_8"/>
    <property type="match status" value="1"/>
</dbReference>
<dbReference type="FunFam" id="1.25.40.10:FF:000032">
    <property type="entry name" value="Interferon-induced protein with tetratricopeptide repeats 5"/>
    <property type="match status" value="1"/>
</dbReference>
<dbReference type="EMBL" id="AYCK01014903">
    <property type="status" value="NOT_ANNOTATED_CDS"/>
    <property type="molecule type" value="Genomic_DNA"/>
</dbReference>
<evidence type="ECO:0000313" key="5">
    <source>
        <dbReference type="Ensembl" id="ENSPFOP00000030028.1"/>
    </source>
</evidence>
<evidence type="ECO:0000256" key="3">
    <source>
        <dbReference type="ARBA" id="ARBA00038336"/>
    </source>
</evidence>
<accession>A0A096MF37</accession>
<proteinExistence type="inferred from homology"/>
<dbReference type="GO" id="GO:0005829">
    <property type="term" value="C:cytosol"/>
    <property type="evidence" value="ECO:0007669"/>
    <property type="project" value="TreeGrafter"/>
</dbReference>
<dbReference type="InterPro" id="IPR011990">
    <property type="entry name" value="TPR-like_helical_dom_sf"/>
</dbReference>
<dbReference type="AlphaFoldDB" id="A0A096MF37"/>
<evidence type="ECO:0000313" key="6">
    <source>
        <dbReference type="Proteomes" id="UP000028760"/>
    </source>
</evidence>
<protein>
    <submittedName>
        <fullName evidence="5">Interferon-induced protein with tetratricopeptide repeats 10</fullName>
    </submittedName>
</protein>
<dbReference type="Gene3D" id="1.25.40.10">
    <property type="entry name" value="Tetratricopeptide repeat domain"/>
    <property type="match status" value="3"/>
</dbReference>
<dbReference type="PANTHER" id="PTHR10271:SF29">
    <property type="entry name" value="INTERFERON-INDUCED PROTEIN WITH TETRATRICOPEPTIDE REPEATS-RELATED"/>
    <property type="match status" value="1"/>
</dbReference>
<reference evidence="6" key="1">
    <citation type="submission" date="2013-10" db="EMBL/GenBank/DDBJ databases">
        <authorList>
            <person name="Schartl M."/>
            <person name="Warren W."/>
        </authorList>
    </citation>
    <scope>NUCLEOTIDE SEQUENCE [LARGE SCALE GENOMIC DNA]</scope>
    <source>
        <strain evidence="6">female</strain>
    </source>
</reference>
<dbReference type="GO" id="GO:0051607">
    <property type="term" value="P:defense response to virus"/>
    <property type="evidence" value="ECO:0007669"/>
    <property type="project" value="TreeGrafter"/>
</dbReference>
<dbReference type="Proteomes" id="UP000028760">
    <property type="component" value="Unassembled WGS sequence"/>
</dbReference>
<dbReference type="Ensembl" id="ENSPFOT00000021881.1">
    <property type="protein sequence ID" value="ENSPFOP00000030028.1"/>
    <property type="gene ID" value="ENSPFOG00000004873.2"/>
</dbReference>
<evidence type="ECO:0000256" key="4">
    <source>
        <dbReference type="PROSITE-ProRule" id="PRU00339"/>
    </source>
</evidence>
<evidence type="ECO:0000256" key="2">
    <source>
        <dbReference type="ARBA" id="ARBA00022803"/>
    </source>
</evidence>
<dbReference type="GeneTree" id="ENSGT00950000182946"/>
<name>A0A096MF37_POEFO</name>
<dbReference type="PROSITE" id="PS50005">
    <property type="entry name" value="TPR"/>
    <property type="match status" value="1"/>
</dbReference>
<reference evidence="5" key="2">
    <citation type="submission" date="2025-08" db="UniProtKB">
        <authorList>
            <consortium name="Ensembl"/>
        </authorList>
    </citation>
    <scope>IDENTIFICATION</scope>
</reference>
<evidence type="ECO:0000256" key="1">
    <source>
        <dbReference type="ARBA" id="ARBA00022737"/>
    </source>
</evidence>
<dbReference type="Pfam" id="PF13432">
    <property type="entry name" value="TPR_16"/>
    <property type="match status" value="2"/>
</dbReference>
<feature type="repeat" description="TPR" evidence="4">
    <location>
        <begin position="457"/>
        <end position="490"/>
    </location>
</feature>
<organism evidence="5 6">
    <name type="scientific">Poecilia formosa</name>
    <name type="common">Amazon molly</name>
    <name type="synonym">Limia formosa</name>
    <dbReference type="NCBI Taxonomy" id="48698"/>
    <lineage>
        <taxon>Eukaryota</taxon>
        <taxon>Metazoa</taxon>
        <taxon>Chordata</taxon>
        <taxon>Craniata</taxon>
        <taxon>Vertebrata</taxon>
        <taxon>Euteleostomi</taxon>
        <taxon>Actinopterygii</taxon>
        <taxon>Neopterygii</taxon>
        <taxon>Teleostei</taxon>
        <taxon>Neoteleostei</taxon>
        <taxon>Acanthomorphata</taxon>
        <taxon>Ovalentaria</taxon>
        <taxon>Atherinomorphae</taxon>
        <taxon>Cyprinodontiformes</taxon>
        <taxon>Poeciliidae</taxon>
        <taxon>Poeciliinae</taxon>
        <taxon>Poecilia</taxon>
    </lineage>
</organism>
<reference evidence="5" key="3">
    <citation type="submission" date="2025-09" db="UniProtKB">
        <authorList>
            <consortium name="Ensembl"/>
        </authorList>
    </citation>
    <scope>IDENTIFICATION</scope>
</reference>
<keyword evidence="1" id="KW-0677">Repeat</keyword>
<dbReference type="SUPFAM" id="SSF48452">
    <property type="entry name" value="TPR-like"/>
    <property type="match status" value="3"/>
</dbReference>
<dbReference type="OMA" id="ITHYTEA"/>
<sequence>MSRNQNSKRGFTLINTKTNISVTFQALFSMLQQLQSHFTWDLKKEDMELENLSTRLEEHIALQLGRPGAVALSCSLLAYVRYHQNQPDEALKLLLKSEQTTKEVYLEDSERRLIVTYGDLAWLYYHTGKFTKSQKYCQRAQDVLIKYPTSSSEVLHPEVYGEKAWTYLKLSKPYYPEAIKYFQRALEVQKDDSEWNAGYAIALFRTETFTPEASEKAMGSAAVTQLRRALELSPDDGVLLSMLAVKLGVEKKYEEAESLVEKALKAAPDNPHAMRYISKYLRYQGNIEKSIELLERALQRSKTSAFIYHQLGLCYKRKKIDEQRLKHYDKQKVQQLRSQCILNLEKAVEIKPSFVIARIDLALMYGEDKDLSRAEEMFQHCFNKSSDKRDRLPVCDRQLIHHRYAEFHLYHTGKQDEAITHYTEALQLVPNTWEGKQCVKRLKKIANYRLSEDKDDSLAYSVLAQVAKAEGDKKKAAEFYEKALDCDENNSQYLYGLWELRMQ</sequence>
<comment type="similarity">
    <text evidence="3">Belongs to the IFIT family.</text>
</comment>
<dbReference type="SMART" id="SM00028">
    <property type="entry name" value="TPR"/>
    <property type="match status" value="8"/>
</dbReference>
<keyword evidence="2 4" id="KW-0802">TPR repeat</keyword>
<dbReference type="PANTHER" id="PTHR10271">
    <property type="entry name" value="INTERFERON-INDUCED PROTEIN WITH TETRATRICOPEPTIDE REPEATS"/>
    <property type="match status" value="1"/>
</dbReference>
<keyword evidence="6" id="KW-1185">Reference proteome</keyword>
<dbReference type="InterPro" id="IPR019734">
    <property type="entry name" value="TPR_rpt"/>
</dbReference>